<feature type="compositionally biased region" description="Polar residues" evidence="1">
    <location>
        <begin position="237"/>
        <end position="257"/>
    </location>
</feature>
<feature type="chain" id="PRO_5040978397" description="DUF7492 domain-containing protein" evidence="2">
    <location>
        <begin position="23"/>
        <end position="284"/>
    </location>
</feature>
<reference evidence="4" key="1">
    <citation type="submission" date="2022-07" db="EMBL/GenBank/DDBJ databases">
        <title>Phylogenomic reconstructions and comparative analyses of Kickxellomycotina fungi.</title>
        <authorList>
            <person name="Reynolds N.K."/>
            <person name="Stajich J.E."/>
            <person name="Barry K."/>
            <person name="Grigoriev I.V."/>
            <person name="Crous P."/>
            <person name="Smith M.E."/>
        </authorList>
    </citation>
    <scope>NUCLEOTIDE SEQUENCE</scope>
    <source>
        <strain evidence="4">RSA 567</strain>
    </source>
</reference>
<dbReference type="EMBL" id="JANBQB010000459">
    <property type="protein sequence ID" value="KAJ1976158.1"/>
    <property type="molecule type" value="Genomic_DNA"/>
</dbReference>
<comment type="caution">
    <text evidence="4">The sequence shown here is derived from an EMBL/GenBank/DDBJ whole genome shotgun (WGS) entry which is preliminary data.</text>
</comment>
<feature type="signal peptide" evidence="2">
    <location>
        <begin position="1"/>
        <end position="22"/>
    </location>
</feature>
<feature type="domain" description="DUF7492" evidence="3">
    <location>
        <begin position="159"/>
        <end position="220"/>
    </location>
</feature>
<name>A0A9W8AYV6_9FUNG</name>
<accession>A0A9W8AYV6</accession>
<proteinExistence type="predicted"/>
<dbReference type="PANTHER" id="PTHR35559:SF1">
    <property type="entry name" value="CHITIN-BINDING TYPE-4 DOMAIN-CONTAINING PROTEIN"/>
    <property type="match status" value="1"/>
</dbReference>
<dbReference type="Gene3D" id="2.70.50.70">
    <property type="match status" value="1"/>
</dbReference>
<dbReference type="Pfam" id="PF24320">
    <property type="entry name" value="DUF7492"/>
    <property type="match status" value="2"/>
</dbReference>
<dbReference type="AlphaFoldDB" id="A0A9W8AYV6"/>
<keyword evidence="5" id="KW-1185">Reference proteome</keyword>
<sequence length="284" mass="31411">MFQKLLAGIALSAALLQSSVSGHSWLDGTVYDPNTKTPGGYARGYPGRKNVDINTLYTWEIFDRNPATQLCDDKRQATASYSDEFPMGKASAGQTLFVDYQINGHQDLPTTKMQIWMYRKTDVGTLKYGEYSTGEKVGEWDFLNLSRCAGNVSQFTDLHNNAVCYGSYTLPKDLPDGTYSFAWIWHFDVNPKGQDYTTCFDLEVSGNGGSKTTEDTKTENETAPTTIGDTNDRNAIESGNNGQVKGTTSPSNPSTNVVKPKVQKRPAGKCYRRCQKKCKHATVL</sequence>
<gene>
    <name evidence="4" type="ORF">H4R34_004086</name>
</gene>
<dbReference type="InterPro" id="IPR055915">
    <property type="entry name" value="DUF7492"/>
</dbReference>
<organism evidence="4 5">
    <name type="scientific">Dimargaris verticillata</name>
    <dbReference type="NCBI Taxonomy" id="2761393"/>
    <lineage>
        <taxon>Eukaryota</taxon>
        <taxon>Fungi</taxon>
        <taxon>Fungi incertae sedis</taxon>
        <taxon>Zoopagomycota</taxon>
        <taxon>Kickxellomycotina</taxon>
        <taxon>Dimargaritomycetes</taxon>
        <taxon>Dimargaritales</taxon>
        <taxon>Dimargaritaceae</taxon>
        <taxon>Dimargaris</taxon>
    </lineage>
</organism>
<feature type="region of interest" description="Disordered" evidence="1">
    <location>
        <begin position="208"/>
        <end position="264"/>
    </location>
</feature>
<protein>
    <recommendedName>
        <fullName evidence="3">DUF7492 domain-containing protein</fullName>
    </recommendedName>
</protein>
<keyword evidence="2" id="KW-0732">Signal</keyword>
<evidence type="ECO:0000256" key="2">
    <source>
        <dbReference type="SAM" id="SignalP"/>
    </source>
</evidence>
<dbReference type="Proteomes" id="UP001151582">
    <property type="component" value="Unassembled WGS sequence"/>
</dbReference>
<evidence type="ECO:0000256" key="1">
    <source>
        <dbReference type="SAM" id="MobiDB-lite"/>
    </source>
</evidence>
<dbReference type="PANTHER" id="PTHR35559">
    <property type="entry name" value="CHITIN-BINDING TYPE-4 DOMAIN-CONTAINING PROTEIN"/>
    <property type="match status" value="1"/>
</dbReference>
<evidence type="ECO:0000259" key="3">
    <source>
        <dbReference type="Pfam" id="PF24320"/>
    </source>
</evidence>
<evidence type="ECO:0000313" key="4">
    <source>
        <dbReference type="EMBL" id="KAJ1976158.1"/>
    </source>
</evidence>
<dbReference type="OrthoDB" id="64281at2759"/>
<feature type="domain" description="DUF7492" evidence="3">
    <location>
        <begin position="21"/>
        <end position="113"/>
    </location>
</feature>
<evidence type="ECO:0000313" key="5">
    <source>
        <dbReference type="Proteomes" id="UP001151582"/>
    </source>
</evidence>